<sequence length="80" mass="8444">MWDPQRSTSPHGQNPSNTYFGYCQPPARYCKAVTYDSEMAGSGEATRSSFMALGKVALAAQTAAKEAGLGDVAPAEDCHS</sequence>
<dbReference type="EMBL" id="LSRX01000037">
    <property type="protein sequence ID" value="OLQ12848.1"/>
    <property type="molecule type" value="Genomic_DNA"/>
</dbReference>
<comment type="caution">
    <text evidence="1">The sequence shown here is derived from an EMBL/GenBank/DDBJ whole genome shotgun (WGS) entry which is preliminary data.</text>
</comment>
<protein>
    <submittedName>
        <fullName evidence="1">Uncharacterized protein</fullName>
    </submittedName>
</protein>
<proteinExistence type="predicted"/>
<organism evidence="1 2">
    <name type="scientific">Symbiodinium microadriaticum</name>
    <name type="common">Dinoflagellate</name>
    <name type="synonym">Zooxanthella microadriatica</name>
    <dbReference type="NCBI Taxonomy" id="2951"/>
    <lineage>
        <taxon>Eukaryota</taxon>
        <taxon>Sar</taxon>
        <taxon>Alveolata</taxon>
        <taxon>Dinophyceae</taxon>
        <taxon>Suessiales</taxon>
        <taxon>Symbiodiniaceae</taxon>
        <taxon>Symbiodinium</taxon>
    </lineage>
</organism>
<evidence type="ECO:0000313" key="1">
    <source>
        <dbReference type="EMBL" id="OLQ12848.1"/>
    </source>
</evidence>
<dbReference type="AlphaFoldDB" id="A0A1Q9EZH9"/>
<evidence type="ECO:0000313" key="2">
    <source>
        <dbReference type="Proteomes" id="UP000186817"/>
    </source>
</evidence>
<gene>
    <name evidence="1" type="ORF">AK812_SmicGene3208</name>
</gene>
<name>A0A1Q9EZH9_SYMMI</name>
<accession>A0A1Q9EZH9</accession>
<reference evidence="1 2" key="1">
    <citation type="submission" date="2016-02" db="EMBL/GenBank/DDBJ databases">
        <title>Genome analysis of coral dinoflagellate symbionts highlights evolutionary adaptations to a symbiotic lifestyle.</title>
        <authorList>
            <person name="Aranda M."/>
            <person name="Li Y."/>
            <person name="Liew Y.J."/>
            <person name="Baumgarten S."/>
            <person name="Simakov O."/>
            <person name="Wilson M."/>
            <person name="Piel J."/>
            <person name="Ashoor H."/>
            <person name="Bougouffa S."/>
            <person name="Bajic V.B."/>
            <person name="Ryu T."/>
            <person name="Ravasi T."/>
            <person name="Bayer T."/>
            <person name="Micklem G."/>
            <person name="Kim H."/>
            <person name="Bhak J."/>
            <person name="Lajeunesse T.C."/>
            <person name="Voolstra C.R."/>
        </authorList>
    </citation>
    <scope>NUCLEOTIDE SEQUENCE [LARGE SCALE GENOMIC DNA]</scope>
    <source>
        <strain evidence="1 2">CCMP2467</strain>
    </source>
</reference>
<keyword evidence="2" id="KW-1185">Reference proteome</keyword>
<dbReference type="Proteomes" id="UP000186817">
    <property type="component" value="Unassembled WGS sequence"/>
</dbReference>